<dbReference type="GO" id="GO:0004691">
    <property type="term" value="F:cAMP-dependent protein kinase activity"/>
    <property type="evidence" value="ECO:0007669"/>
    <property type="project" value="TreeGrafter"/>
</dbReference>
<feature type="domain" description="Cyclic nucleotide-binding" evidence="11">
    <location>
        <begin position="39"/>
        <end position="144"/>
    </location>
</feature>
<evidence type="ECO:0000256" key="7">
    <source>
        <dbReference type="ARBA" id="ARBA00022992"/>
    </source>
</evidence>
<dbReference type="SMART" id="SM00220">
    <property type="entry name" value="S_TKc"/>
    <property type="match status" value="1"/>
</dbReference>
<evidence type="ECO:0000259" key="11">
    <source>
        <dbReference type="PROSITE" id="PS50042"/>
    </source>
</evidence>
<dbReference type="InterPro" id="IPR000719">
    <property type="entry name" value="Prot_kinase_dom"/>
</dbReference>
<dbReference type="PROSITE" id="PS00108">
    <property type="entry name" value="PROTEIN_KINASE_ST"/>
    <property type="match status" value="1"/>
</dbReference>
<name>A0A1E7FT33_9STRA</name>
<evidence type="ECO:0000313" key="12">
    <source>
        <dbReference type="EMBL" id="OEU21318.1"/>
    </source>
</evidence>
<dbReference type="PRINTS" id="PR00103">
    <property type="entry name" value="CAMPKINASE"/>
</dbReference>
<dbReference type="Gene3D" id="1.10.510.10">
    <property type="entry name" value="Transferase(Phosphotransferase) domain 1"/>
    <property type="match status" value="1"/>
</dbReference>
<dbReference type="GO" id="GO:0030553">
    <property type="term" value="F:cGMP binding"/>
    <property type="evidence" value="ECO:0007669"/>
    <property type="project" value="UniProtKB-KW"/>
</dbReference>
<dbReference type="GO" id="GO:0005524">
    <property type="term" value="F:ATP binding"/>
    <property type="evidence" value="ECO:0007669"/>
    <property type="project" value="UniProtKB-UniRule"/>
</dbReference>
<comment type="similarity">
    <text evidence="9">Belongs to the protein kinase superfamily.</text>
</comment>
<evidence type="ECO:0000256" key="3">
    <source>
        <dbReference type="ARBA" id="ARBA00022679"/>
    </source>
</evidence>
<proteinExistence type="inferred from homology"/>
<dbReference type="Gene3D" id="3.30.200.20">
    <property type="entry name" value="Phosphorylase Kinase, domain 1"/>
    <property type="match status" value="1"/>
</dbReference>
<dbReference type="InterPro" id="IPR017441">
    <property type="entry name" value="Protein_kinase_ATP_BS"/>
</dbReference>
<dbReference type="Gene3D" id="2.60.120.10">
    <property type="entry name" value="Jelly Rolls"/>
    <property type="match status" value="1"/>
</dbReference>
<dbReference type="SUPFAM" id="SSF56112">
    <property type="entry name" value="Protein kinase-like (PK-like)"/>
    <property type="match status" value="1"/>
</dbReference>
<dbReference type="Proteomes" id="UP000095751">
    <property type="component" value="Unassembled WGS sequence"/>
</dbReference>
<evidence type="ECO:0000259" key="10">
    <source>
        <dbReference type="PROSITE" id="PS50011"/>
    </source>
</evidence>
<dbReference type="SUPFAM" id="SSF51206">
    <property type="entry name" value="cAMP-binding domain-like"/>
    <property type="match status" value="1"/>
</dbReference>
<evidence type="ECO:0000256" key="1">
    <source>
        <dbReference type="ARBA" id="ARBA00022527"/>
    </source>
</evidence>
<organism evidence="12 13">
    <name type="scientific">Fragilariopsis cylindrus CCMP1102</name>
    <dbReference type="NCBI Taxonomy" id="635003"/>
    <lineage>
        <taxon>Eukaryota</taxon>
        <taxon>Sar</taxon>
        <taxon>Stramenopiles</taxon>
        <taxon>Ochrophyta</taxon>
        <taxon>Bacillariophyta</taxon>
        <taxon>Bacillariophyceae</taxon>
        <taxon>Bacillariophycidae</taxon>
        <taxon>Bacillariales</taxon>
        <taxon>Bacillariaceae</taxon>
        <taxon>Fragilariopsis</taxon>
    </lineage>
</organism>
<feature type="binding site" evidence="8">
    <location>
        <position position="225"/>
    </location>
    <ligand>
        <name>ATP</name>
        <dbReference type="ChEBI" id="CHEBI:30616"/>
    </ligand>
</feature>
<dbReference type="OrthoDB" id="417078at2759"/>
<dbReference type="SMART" id="SM00100">
    <property type="entry name" value="cNMP"/>
    <property type="match status" value="1"/>
</dbReference>
<dbReference type="Pfam" id="PF00027">
    <property type="entry name" value="cNMP_binding"/>
    <property type="match status" value="1"/>
</dbReference>
<dbReference type="InterPro" id="IPR014710">
    <property type="entry name" value="RmlC-like_jellyroll"/>
</dbReference>
<evidence type="ECO:0000256" key="4">
    <source>
        <dbReference type="ARBA" id="ARBA00022741"/>
    </source>
</evidence>
<evidence type="ECO:0000313" key="13">
    <source>
        <dbReference type="Proteomes" id="UP000095751"/>
    </source>
</evidence>
<reference evidence="12 13" key="1">
    <citation type="submission" date="2016-09" db="EMBL/GenBank/DDBJ databases">
        <title>Extensive genetic diversity and differential bi-allelic expression allows diatom success in the polar Southern Ocean.</title>
        <authorList>
            <consortium name="DOE Joint Genome Institute"/>
            <person name="Mock T."/>
            <person name="Otillar R.P."/>
            <person name="Strauss J."/>
            <person name="Dupont C."/>
            <person name="Frickenhaus S."/>
            <person name="Maumus F."/>
            <person name="Mcmullan M."/>
            <person name="Sanges R."/>
            <person name="Schmutz J."/>
            <person name="Toseland A."/>
            <person name="Valas R."/>
            <person name="Veluchamy A."/>
            <person name="Ward B.J."/>
            <person name="Allen A."/>
            <person name="Barry K."/>
            <person name="Falciatore A."/>
            <person name="Ferrante M."/>
            <person name="Fortunato A.E."/>
            <person name="Gloeckner G."/>
            <person name="Gruber A."/>
            <person name="Hipkin R."/>
            <person name="Janech M."/>
            <person name="Kroth P."/>
            <person name="Leese F."/>
            <person name="Lindquist E."/>
            <person name="Lyon B.R."/>
            <person name="Martin J."/>
            <person name="Mayer C."/>
            <person name="Parker M."/>
            <person name="Quesneville H."/>
            <person name="Raymond J."/>
            <person name="Uhlig C."/>
            <person name="Valentin K.U."/>
            <person name="Worden A.Z."/>
            <person name="Armbrust E.V."/>
            <person name="Bowler C."/>
            <person name="Green B."/>
            <person name="Moulton V."/>
            <person name="Van Oosterhout C."/>
            <person name="Grigoriev I."/>
        </authorList>
    </citation>
    <scope>NUCLEOTIDE SEQUENCE [LARGE SCALE GENOMIC DNA]</scope>
    <source>
        <strain evidence="12 13">CCMP1102</strain>
    </source>
</reference>
<keyword evidence="5 12" id="KW-0418">Kinase</keyword>
<keyword evidence="2" id="KW-0140">cGMP</keyword>
<dbReference type="PROSITE" id="PS00107">
    <property type="entry name" value="PROTEIN_KINASE_ATP"/>
    <property type="match status" value="1"/>
</dbReference>
<evidence type="ECO:0000256" key="5">
    <source>
        <dbReference type="ARBA" id="ARBA00022777"/>
    </source>
</evidence>
<evidence type="ECO:0000256" key="9">
    <source>
        <dbReference type="RuleBase" id="RU000304"/>
    </source>
</evidence>
<dbReference type="InterPro" id="IPR000595">
    <property type="entry name" value="cNMP-bd_dom"/>
</dbReference>
<dbReference type="PROSITE" id="PS50042">
    <property type="entry name" value="CNMP_BINDING_3"/>
    <property type="match status" value="1"/>
</dbReference>
<dbReference type="EMBL" id="KV784354">
    <property type="protein sequence ID" value="OEU21318.1"/>
    <property type="molecule type" value="Genomic_DNA"/>
</dbReference>
<keyword evidence="3" id="KW-0808">Transferase</keyword>
<keyword evidence="6 8" id="KW-0067">ATP-binding</keyword>
<dbReference type="InterPro" id="IPR011009">
    <property type="entry name" value="Kinase-like_dom_sf"/>
</dbReference>
<dbReference type="InterPro" id="IPR018490">
    <property type="entry name" value="cNMP-bd_dom_sf"/>
</dbReference>
<evidence type="ECO:0000256" key="8">
    <source>
        <dbReference type="PROSITE-ProRule" id="PRU10141"/>
    </source>
</evidence>
<evidence type="ECO:0000256" key="2">
    <source>
        <dbReference type="ARBA" id="ARBA00022535"/>
    </source>
</evidence>
<dbReference type="GO" id="GO:0005952">
    <property type="term" value="C:cAMP-dependent protein kinase complex"/>
    <property type="evidence" value="ECO:0007669"/>
    <property type="project" value="TreeGrafter"/>
</dbReference>
<dbReference type="CDD" id="cd00038">
    <property type="entry name" value="CAP_ED"/>
    <property type="match status" value="1"/>
</dbReference>
<dbReference type="PANTHER" id="PTHR24353:SF143">
    <property type="entry name" value="PROTEIN KINASE DOMAIN-CONTAINING PROTEIN"/>
    <property type="match status" value="1"/>
</dbReference>
<feature type="domain" description="Protein kinase" evidence="10">
    <location>
        <begin position="192"/>
        <end position="459"/>
    </location>
</feature>
<dbReference type="InParanoid" id="A0A1E7FT33"/>
<keyword evidence="1 9" id="KW-0723">Serine/threonine-protein kinase</keyword>
<evidence type="ECO:0000256" key="6">
    <source>
        <dbReference type="ARBA" id="ARBA00022840"/>
    </source>
</evidence>
<dbReference type="PROSITE" id="PS00889">
    <property type="entry name" value="CNMP_BINDING_2"/>
    <property type="match status" value="1"/>
</dbReference>
<gene>
    <name evidence="12" type="ORF">FRACYDRAFT_180298</name>
</gene>
<dbReference type="InterPro" id="IPR018488">
    <property type="entry name" value="cNMP-bd_CS"/>
</dbReference>
<protein>
    <submittedName>
        <fullName evidence="12">Kinase-like protein</fullName>
    </submittedName>
</protein>
<dbReference type="PANTHER" id="PTHR24353">
    <property type="entry name" value="CYCLIC NUCLEOTIDE-DEPENDENT PROTEIN KINASE"/>
    <property type="match status" value="1"/>
</dbReference>
<keyword evidence="7" id="KW-0142">cGMP-binding</keyword>
<sequence length="485" mass="55034">MSSPTKLFRVGRETFRTLLQEQTKRKEKQKIDLLKAVDFLSAISEFDLNRLARAMTLNVFRERDSIFKKGDEGDAFYIVHEGQLQVTDISVGSVKFDNFVLKSGDYFGERALVTHEPRAANITAATNGSTFRIDRNTFERVLGKFSRVIMKAQDRKILPKPFLREASRKWLKKSSKNGLRNAVKADVKFEDLKKHDMLGDGQFGEVFLVSAYVSAEYGEQHFALKTQKKVDPIRGNSVVAIEQEIDLLGLMDHPYIVNLVHSYDHPEEIYILMGLVHGGELFDVIHTEQDGVWSSGIPEGDAKFYAMVLTDTLDYMHRKQLVYRDLKPENVLIDKDGYPIICDFGFAKFVADKTYTLCGTPNYLSPEIIMNSGHNASTDHWALGILIYEMVAGENPFYFDGIAQMELFRCIVGEQFYPLPDSATDACVCVVDGLLKKDPTRRLGSLAGRGKDIMSKDWFKELELDDLRQKKFTAPYIPEAKNLSG</sequence>
<dbReference type="InterPro" id="IPR008271">
    <property type="entry name" value="Ser/Thr_kinase_AS"/>
</dbReference>
<dbReference type="Pfam" id="PF00069">
    <property type="entry name" value="Pkinase"/>
    <property type="match status" value="1"/>
</dbReference>
<dbReference type="AlphaFoldDB" id="A0A1E7FT33"/>
<dbReference type="PROSITE" id="PS50011">
    <property type="entry name" value="PROTEIN_KINASE_DOM"/>
    <property type="match status" value="1"/>
</dbReference>
<accession>A0A1E7FT33</accession>
<keyword evidence="13" id="KW-1185">Reference proteome</keyword>
<dbReference type="KEGG" id="fcy:FRACYDRAFT_180298"/>
<keyword evidence="4 8" id="KW-0547">Nucleotide-binding</keyword>